<protein>
    <submittedName>
        <fullName evidence="2">Glucose-6-phosphate isomerase</fullName>
    </submittedName>
</protein>
<organism evidence="2 3">
    <name type="scientific">Striga asiatica</name>
    <name type="common">Asiatic witchweed</name>
    <name type="synonym">Buchnera asiatica</name>
    <dbReference type="NCBI Taxonomy" id="4170"/>
    <lineage>
        <taxon>Eukaryota</taxon>
        <taxon>Viridiplantae</taxon>
        <taxon>Streptophyta</taxon>
        <taxon>Embryophyta</taxon>
        <taxon>Tracheophyta</taxon>
        <taxon>Spermatophyta</taxon>
        <taxon>Magnoliopsida</taxon>
        <taxon>eudicotyledons</taxon>
        <taxon>Gunneridae</taxon>
        <taxon>Pentapetalae</taxon>
        <taxon>asterids</taxon>
        <taxon>lamiids</taxon>
        <taxon>Lamiales</taxon>
        <taxon>Orobanchaceae</taxon>
        <taxon>Buchnereae</taxon>
        <taxon>Striga</taxon>
    </lineage>
</organism>
<keyword evidence="2" id="KW-0413">Isomerase</keyword>
<feature type="region of interest" description="Disordered" evidence="1">
    <location>
        <begin position="85"/>
        <end position="104"/>
    </location>
</feature>
<dbReference type="Proteomes" id="UP000325081">
    <property type="component" value="Unassembled WGS sequence"/>
</dbReference>
<dbReference type="PANTHER" id="PTHR33871:SF1">
    <property type="entry name" value="OS05G0503100 PROTEIN"/>
    <property type="match status" value="1"/>
</dbReference>
<evidence type="ECO:0000256" key="1">
    <source>
        <dbReference type="SAM" id="MobiDB-lite"/>
    </source>
</evidence>
<dbReference type="GO" id="GO:0016853">
    <property type="term" value="F:isomerase activity"/>
    <property type="evidence" value="ECO:0007669"/>
    <property type="project" value="UniProtKB-KW"/>
</dbReference>
<evidence type="ECO:0000313" key="2">
    <source>
        <dbReference type="EMBL" id="GER35668.1"/>
    </source>
</evidence>
<name>A0A5A7PSN0_STRAF</name>
<sequence length="151" mass="16525">MGCCHSTGDETLESEETVKEVLVEVVSELDERVNTVKPPENQQLNGAILMVPPPAIRAEPDLHGEEIVSDISEVCSFRESFPSKTHGGAIAAPENRHPAVQPRKVAAVRWRRGDGKSEMVGNGEPQNDVVPREEAESLENPVISLECFVFL</sequence>
<feature type="region of interest" description="Disordered" evidence="1">
    <location>
        <begin position="112"/>
        <end position="136"/>
    </location>
</feature>
<keyword evidence="3" id="KW-1185">Reference proteome</keyword>
<dbReference type="AlphaFoldDB" id="A0A5A7PSN0"/>
<evidence type="ECO:0000313" key="3">
    <source>
        <dbReference type="Proteomes" id="UP000325081"/>
    </source>
</evidence>
<gene>
    <name evidence="2" type="ORF">STAS_11966</name>
</gene>
<accession>A0A5A7PSN0</accession>
<reference evidence="3" key="1">
    <citation type="journal article" date="2019" name="Curr. Biol.">
        <title>Genome Sequence of Striga asiatica Provides Insight into the Evolution of Plant Parasitism.</title>
        <authorList>
            <person name="Yoshida S."/>
            <person name="Kim S."/>
            <person name="Wafula E.K."/>
            <person name="Tanskanen J."/>
            <person name="Kim Y.M."/>
            <person name="Honaas L."/>
            <person name="Yang Z."/>
            <person name="Spallek T."/>
            <person name="Conn C.E."/>
            <person name="Ichihashi Y."/>
            <person name="Cheong K."/>
            <person name="Cui S."/>
            <person name="Der J.P."/>
            <person name="Gundlach H."/>
            <person name="Jiao Y."/>
            <person name="Hori C."/>
            <person name="Ishida J.K."/>
            <person name="Kasahara H."/>
            <person name="Kiba T."/>
            <person name="Kim M.S."/>
            <person name="Koo N."/>
            <person name="Laohavisit A."/>
            <person name="Lee Y.H."/>
            <person name="Lumba S."/>
            <person name="McCourt P."/>
            <person name="Mortimer J.C."/>
            <person name="Mutuku J.M."/>
            <person name="Nomura T."/>
            <person name="Sasaki-Sekimoto Y."/>
            <person name="Seto Y."/>
            <person name="Wang Y."/>
            <person name="Wakatake T."/>
            <person name="Sakakibara H."/>
            <person name="Demura T."/>
            <person name="Yamaguchi S."/>
            <person name="Yoneyama K."/>
            <person name="Manabe R.I."/>
            <person name="Nelson D.C."/>
            <person name="Schulman A.H."/>
            <person name="Timko M.P."/>
            <person name="dePamphilis C.W."/>
            <person name="Choi D."/>
            <person name="Shirasu K."/>
        </authorList>
    </citation>
    <scope>NUCLEOTIDE SEQUENCE [LARGE SCALE GENOMIC DNA]</scope>
    <source>
        <strain evidence="3">cv. UVA1</strain>
    </source>
</reference>
<proteinExistence type="predicted"/>
<comment type="caution">
    <text evidence="2">The sequence shown here is derived from an EMBL/GenBank/DDBJ whole genome shotgun (WGS) entry which is preliminary data.</text>
</comment>
<dbReference type="OrthoDB" id="901888at2759"/>
<dbReference type="PANTHER" id="PTHR33871">
    <property type="entry name" value="OS05G0503100 PROTEIN-RELATED"/>
    <property type="match status" value="1"/>
</dbReference>
<dbReference type="EMBL" id="BKCP01005006">
    <property type="protein sequence ID" value="GER35668.1"/>
    <property type="molecule type" value="Genomic_DNA"/>
</dbReference>